<evidence type="ECO:0000259" key="1">
    <source>
        <dbReference type="Pfam" id="PF13482"/>
    </source>
</evidence>
<dbReference type="RefSeq" id="WP_091539894.1">
    <property type="nucleotide sequence ID" value="NZ_FMUS01000003.1"/>
</dbReference>
<accession>A0A1G5CF24</accession>
<dbReference type="OrthoDB" id="9790530at2"/>
<protein>
    <recommendedName>
        <fullName evidence="1">YprB ribonuclease H-like domain-containing protein</fullName>
    </recommendedName>
</protein>
<dbReference type="InterPro" id="IPR012337">
    <property type="entry name" value="RNaseH-like_sf"/>
</dbReference>
<reference evidence="2 3" key="1">
    <citation type="submission" date="2016-10" db="EMBL/GenBank/DDBJ databases">
        <authorList>
            <person name="de Groot N.N."/>
        </authorList>
    </citation>
    <scope>NUCLEOTIDE SEQUENCE [LARGE SCALE GENOMIC DNA]</scope>
    <source>
        <strain evidence="2 3">DSM 18978</strain>
    </source>
</reference>
<dbReference type="EMBL" id="FMUS01000003">
    <property type="protein sequence ID" value="SCY01135.1"/>
    <property type="molecule type" value="Genomic_DNA"/>
</dbReference>
<dbReference type="PANTHER" id="PTHR38462:SF1">
    <property type="entry name" value="YPRB RIBONUCLEASE H-LIKE DOMAIN-CONTAINING PROTEIN"/>
    <property type="match status" value="1"/>
</dbReference>
<dbReference type="InterPro" id="IPR036397">
    <property type="entry name" value="RNaseH_sf"/>
</dbReference>
<evidence type="ECO:0000313" key="2">
    <source>
        <dbReference type="EMBL" id="SCY01135.1"/>
    </source>
</evidence>
<evidence type="ECO:0000313" key="3">
    <source>
        <dbReference type="Proteomes" id="UP000198636"/>
    </source>
</evidence>
<gene>
    <name evidence="2" type="ORF">SAMN03080606_00649</name>
</gene>
<dbReference type="STRING" id="1120976.SAMN03080606_00649"/>
<dbReference type="AlphaFoldDB" id="A0A1G5CF24"/>
<dbReference type="InterPro" id="IPR038720">
    <property type="entry name" value="YprB_RNase_H-like_dom"/>
</dbReference>
<organism evidence="2 3">
    <name type="scientific">Alkaliphilus peptidifermentans DSM 18978</name>
    <dbReference type="NCBI Taxonomy" id="1120976"/>
    <lineage>
        <taxon>Bacteria</taxon>
        <taxon>Bacillati</taxon>
        <taxon>Bacillota</taxon>
        <taxon>Clostridia</taxon>
        <taxon>Peptostreptococcales</taxon>
        <taxon>Natronincolaceae</taxon>
        <taxon>Alkaliphilus</taxon>
    </lineage>
</organism>
<dbReference type="Proteomes" id="UP000198636">
    <property type="component" value="Unassembled WGS sequence"/>
</dbReference>
<feature type="domain" description="YprB ribonuclease H-like" evidence="1">
    <location>
        <begin position="28"/>
        <end position="193"/>
    </location>
</feature>
<dbReference type="Pfam" id="PF13482">
    <property type="entry name" value="RNase_H_2"/>
    <property type="match status" value="1"/>
</dbReference>
<dbReference type="PANTHER" id="PTHR38462">
    <property type="entry name" value="EXONUCLEASE-LIKE PROTEIN"/>
    <property type="match status" value="1"/>
</dbReference>
<dbReference type="SUPFAM" id="SSF53098">
    <property type="entry name" value="Ribonuclease H-like"/>
    <property type="match status" value="1"/>
</dbReference>
<dbReference type="Gene3D" id="3.30.420.10">
    <property type="entry name" value="Ribonuclease H-like superfamily/Ribonuclease H"/>
    <property type="match status" value="1"/>
</dbReference>
<sequence>MIIKEYTHKEQLIIPKYVYQYVSCNNTVIFDIETTGLSKYHNKVILIGYLFAEDGQIKIRQLFAEDSSEEGLILLEFMKDISNFDTMITYNGATFDCPFLKERFIQHKLEWPGETLEHIDILKHLRKNKEYLKIDNFKLKTVEKYLGINRKDIISGEDSVRLYNQFTKKRSAALLEKILLHNYEDIYYLGKVLDIFKFIPEEVYKKWQHIVHLDDEAISFSFFPTDFSFKSKAITLVGRSSKNNNLPQLKHYHQGFSFFWDPSLGSFKLDIPLFNTKLNSGKKIHFIDLRVLNISRENQVYQNNEQLYEEHFLHVDIHSPNLQPFEGLILEIITMAIRTPYVQ</sequence>
<keyword evidence="3" id="KW-1185">Reference proteome</keyword>
<name>A0A1G5CF24_9FIRM</name>
<dbReference type="GO" id="GO:0003676">
    <property type="term" value="F:nucleic acid binding"/>
    <property type="evidence" value="ECO:0007669"/>
    <property type="project" value="InterPro"/>
</dbReference>
<proteinExistence type="predicted"/>